<dbReference type="EMBL" id="NJHN03000008">
    <property type="protein sequence ID" value="KAH9426609.1"/>
    <property type="molecule type" value="Genomic_DNA"/>
</dbReference>
<evidence type="ECO:0000313" key="2">
    <source>
        <dbReference type="EMBL" id="KAH9426609.1"/>
    </source>
</evidence>
<reference evidence="2 3" key="1">
    <citation type="journal article" date="2018" name="J. Allergy Clin. Immunol.">
        <title>High-quality assembly of Dermatophagoides pteronyssinus genome and transcriptome reveals a wide range of novel allergens.</title>
        <authorList>
            <person name="Liu X.Y."/>
            <person name="Yang K.Y."/>
            <person name="Wang M.Q."/>
            <person name="Kwok J.S."/>
            <person name="Zeng X."/>
            <person name="Yang Z."/>
            <person name="Xiao X.J."/>
            <person name="Lau C.P."/>
            <person name="Li Y."/>
            <person name="Huang Z.M."/>
            <person name="Ba J.G."/>
            <person name="Yim A.K."/>
            <person name="Ouyang C.Y."/>
            <person name="Ngai S.M."/>
            <person name="Chan T.F."/>
            <person name="Leung E.L."/>
            <person name="Liu L."/>
            <person name="Liu Z.G."/>
            <person name="Tsui S.K."/>
        </authorList>
    </citation>
    <scope>NUCLEOTIDE SEQUENCE [LARGE SCALE GENOMIC DNA]</scope>
    <source>
        <strain evidence="2">Derp</strain>
    </source>
</reference>
<comment type="caution">
    <text evidence="2">The sequence shown here is derived from an EMBL/GenBank/DDBJ whole genome shotgun (WGS) entry which is preliminary data.</text>
</comment>
<accession>A0ABQ8JVE9</accession>
<sequence>MSTLSVRSSLLFVVRNQRPMPHPIIPKAILIEKNAPLSPPSPSFDDDDDNASRHHSNLTANQYIQASYI</sequence>
<feature type="compositionally biased region" description="Polar residues" evidence="1">
    <location>
        <begin position="57"/>
        <end position="69"/>
    </location>
</feature>
<feature type="region of interest" description="Disordered" evidence="1">
    <location>
        <begin position="36"/>
        <end position="69"/>
    </location>
</feature>
<gene>
    <name evidence="2" type="ORF">DERP_002708</name>
</gene>
<name>A0ABQ8JVE9_DERPT</name>
<reference evidence="2 3" key="2">
    <citation type="journal article" date="2022" name="Mol. Biol. Evol.">
        <title>Comparative Genomics Reveals Insights into the Divergent Evolution of Astigmatic Mites and Household Pest Adaptations.</title>
        <authorList>
            <person name="Xiong Q."/>
            <person name="Wan A.T."/>
            <person name="Liu X."/>
            <person name="Fung C.S."/>
            <person name="Xiao X."/>
            <person name="Malainual N."/>
            <person name="Hou J."/>
            <person name="Wang L."/>
            <person name="Wang M."/>
            <person name="Yang K.Y."/>
            <person name="Cui Y."/>
            <person name="Leung E.L."/>
            <person name="Nong W."/>
            <person name="Shin S.K."/>
            <person name="Au S.W."/>
            <person name="Jeong K.Y."/>
            <person name="Chew F.T."/>
            <person name="Hui J.H."/>
            <person name="Leung T.F."/>
            <person name="Tungtrongchitr A."/>
            <person name="Zhong N."/>
            <person name="Liu Z."/>
            <person name="Tsui S.K."/>
        </authorList>
    </citation>
    <scope>NUCLEOTIDE SEQUENCE [LARGE SCALE GENOMIC DNA]</scope>
    <source>
        <strain evidence="2">Derp</strain>
    </source>
</reference>
<protein>
    <submittedName>
        <fullName evidence="2">Uncharacterized protein</fullName>
    </submittedName>
</protein>
<dbReference type="Proteomes" id="UP000887458">
    <property type="component" value="Unassembled WGS sequence"/>
</dbReference>
<evidence type="ECO:0000313" key="3">
    <source>
        <dbReference type="Proteomes" id="UP000887458"/>
    </source>
</evidence>
<organism evidence="2 3">
    <name type="scientific">Dermatophagoides pteronyssinus</name>
    <name type="common">European house dust mite</name>
    <dbReference type="NCBI Taxonomy" id="6956"/>
    <lineage>
        <taxon>Eukaryota</taxon>
        <taxon>Metazoa</taxon>
        <taxon>Ecdysozoa</taxon>
        <taxon>Arthropoda</taxon>
        <taxon>Chelicerata</taxon>
        <taxon>Arachnida</taxon>
        <taxon>Acari</taxon>
        <taxon>Acariformes</taxon>
        <taxon>Sarcoptiformes</taxon>
        <taxon>Astigmata</taxon>
        <taxon>Psoroptidia</taxon>
        <taxon>Analgoidea</taxon>
        <taxon>Pyroglyphidae</taxon>
        <taxon>Dermatophagoidinae</taxon>
        <taxon>Dermatophagoides</taxon>
    </lineage>
</organism>
<evidence type="ECO:0000256" key="1">
    <source>
        <dbReference type="SAM" id="MobiDB-lite"/>
    </source>
</evidence>
<keyword evidence="3" id="KW-1185">Reference proteome</keyword>
<proteinExistence type="predicted"/>